<dbReference type="Gene3D" id="1.10.10.10">
    <property type="entry name" value="Winged helix-like DNA-binding domain superfamily/Winged helix DNA-binding domain"/>
    <property type="match status" value="1"/>
</dbReference>
<sequence length="245" mass="26074">MDCSDAEQLASALRSNADYLLSGRIAEDDLEQRLVRICHGVVAALPGAKWAAMTIDTGAGLECHGATDDRVPALVEVMGRCGHGPCVDTLASATAEEIVVADLVEEQDRWPGFAPAAIAAGMRSVVCVAMAPDDHPAKSLSAWSDEPGAFADPWERTVMAAFVTQAAIAVYGAQRAAHLTRALATRDVIGRAKGILMERFSLGDDDAFGLLVRSSQDINMKLHDVAEFLCRDVETRAAHQGPPHE</sequence>
<dbReference type="STRING" id="260086.SAMN05216207_10688"/>
<keyword evidence="1" id="KW-0805">Transcription regulation</keyword>
<proteinExistence type="predicted"/>
<keyword evidence="2" id="KW-0804">Transcription</keyword>
<feature type="domain" description="ANTAR" evidence="3">
    <location>
        <begin position="169"/>
        <end position="230"/>
    </location>
</feature>
<dbReference type="EMBL" id="FOUY01000068">
    <property type="protein sequence ID" value="SFO48894.1"/>
    <property type="molecule type" value="Genomic_DNA"/>
</dbReference>
<dbReference type="RefSeq" id="WP_143105642.1">
    <property type="nucleotide sequence ID" value="NZ_FOUY01000068.1"/>
</dbReference>
<evidence type="ECO:0000259" key="3">
    <source>
        <dbReference type="PROSITE" id="PS50921"/>
    </source>
</evidence>
<dbReference type="InterPro" id="IPR029016">
    <property type="entry name" value="GAF-like_dom_sf"/>
</dbReference>
<dbReference type="InterPro" id="IPR005561">
    <property type="entry name" value="ANTAR"/>
</dbReference>
<evidence type="ECO:0000256" key="1">
    <source>
        <dbReference type="ARBA" id="ARBA00023015"/>
    </source>
</evidence>
<accession>A0A1I5HKT5</accession>
<organism evidence="4 5">
    <name type="scientific">Pseudonocardia ammonioxydans</name>
    <dbReference type="NCBI Taxonomy" id="260086"/>
    <lineage>
        <taxon>Bacteria</taxon>
        <taxon>Bacillati</taxon>
        <taxon>Actinomycetota</taxon>
        <taxon>Actinomycetes</taxon>
        <taxon>Pseudonocardiales</taxon>
        <taxon>Pseudonocardiaceae</taxon>
        <taxon>Pseudonocardia</taxon>
    </lineage>
</organism>
<dbReference type="Gene3D" id="3.30.450.40">
    <property type="match status" value="1"/>
</dbReference>
<dbReference type="Pfam" id="PF03861">
    <property type="entry name" value="ANTAR"/>
    <property type="match status" value="1"/>
</dbReference>
<protein>
    <submittedName>
        <fullName evidence="4">ANTAR domain-containing protein</fullName>
    </submittedName>
</protein>
<evidence type="ECO:0000256" key="2">
    <source>
        <dbReference type="ARBA" id="ARBA00023163"/>
    </source>
</evidence>
<dbReference type="GO" id="GO:0003723">
    <property type="term" value="F:RNA binding"/>
    <property type="evidence" value="ECO:0007669"/>
    <property type="project" value="InterPro"/>
</dbReference>
<dbReference type="SMART" id="SM01012">
    <property type="entry name" value="ANTAR"/>
    <property type="match status" value="1"/>
</dbReference>
<reference evidence="4 5" key="1">
    <citation type="submission" date="2016-10" db="EMBL/GenBank/DDBJ databases">
        <authorList>
            <person name="de Groot N.N."/>
        </authorList>
    </citation>
    <scope>NUCLEOTIDE SEQUENCE [LARGE SCALE GENOMIC DNA]</scope>
    <source>
        <strain evidence="4 5">CGMCC 4.1877</strain>
    </source>
</reference>
<dbReference type="InterPro" id="IPR036388">
    <property type="entry name" value="WH-like_DNA-bd_sf"/>
</dbReference>
<name>A0A1I5HKT5_PSUAM</name>
<dbReference type="OrthoDB" id="3576753at2"/>
<gene>
    <name evidence="4" type="ORF">SAMN05216207_10688</name>
</gene>
<dbReference type="InterPro" id="IPR012074">
    <property type="entry name" value="GAF_ANTAR"/>
</dbReference>
<dbReference type="SUPFAM" id="SSF52172">
    <property type="entry name" value="CheY-like"/>
    <property type="match status" value="1"/>
</dbReference>
<dbReference type="PROSITE" id="PS50921">
    <property type="entry name" value="ANTAR"/>
    <property type="match status" value="1"/>
</dbReference>
<evidence type="ECO:0000313" key="4">
    <source>
        <dbReference type="EMBL" id="SFO48894.1"/>
    </source>
</evidence>
<dbReference type="AlphaFoldDB" id="A0A1I5HKT5"/>
<dbReference type="PIRSF" id="PIRSF036625">
    <property type="entry name" value="GAF_ANTAR"/>
    <property type="match status" value="1"/>
</dbReference>
<keyword evidence="5" id="KW-1185">Reference proteome</keyword>
<dbReference type="Proteomes" id="UP000199614">
    <property type="component" value="Unassembled WGS sequence"/>
</dbReference>
<dbReference type="SUPFAM" id="SSF55781">
    <property type="entry name" value="GAF domain-like"/>
    <property type="match status" value="1"/>
</dbReference>
<dbReference type="InterPro" id="IPR011006">
    <property type="entry name" value="CheY-like_superfamily"/>
</dbReference>
<evidence type="ECO:0000313" key="5">
    <source>
        <dbReference type="Proteomes" id="UP000199614"/>
    </source>
</evidence>